<evidence type="ECO:0000256" key="5">
    <source>
        <dbReference type="ARBA" id="ARBA00022741"/>
    </source>
</evidence>
<feature type="domain" description="Kinesin motor" evidence="17">
    <location>
        <begin position="31"/>
        <end position="365"/>
    </location>
</feature>
<dbReference type="FunFam" id="3.40.850.10:FF:000037">
    <property type="entry name" value="kinesin-like protein KIF19"/>
    <property type="match status" value="1"/>
</dbReference>
<evidence type="ECO:0000256" key="6">
    <source>
        <dbReference type="ARBA" id="ARBA00022840"/>
    </source>
</evidence>
<evidence type="ECO:0000256" key="9">
    <source>
        <dbReference type="ARBA" id="ARBA00023175"/>
    </source>
</evidence>
<dbReference type="SUPFAM" id="SSF52540">
    <property type="entry name" value="P-loop containing nucleoside triphosphate hydrolases"/>
    <property type="match status" value="1"/>
</dbReference>
<evidence type="ECO:0000256" key="4">
    <source>
        <dbReference type="ARBA" id="ARBA00022701"/>
    </source>
</evidence>
<dbReference type="GO" id="GO:0008017">
    <property type="term" value="F:microtubule binding"/>
    <property type="evidence" value="ECO:0007669"/>
    <property type="project" value="InterPro"/>
</dbReference>
<dbReference type="PRINTS" id="PR00380">
    <property type="entry name" value="KINESINHEAVY"/>
</dbReference>
<evidence type="ECO:0000256" key="11">
    <source>
        <dbReference type="ARBA" id="ARBA00023273"/>
    </source>
</evidence>
<dbReference type="PROSITE" id="PS00411">
    <property type="entry name" value="KINESIN_MOTOR_1"/>
    <property type="match status" value="1"/>
</dbReference>
<dbReference type="GO" id="GO:0003777">
    <property type="term" value="F:microtubule motor activity"/>
    <property type="evidence" value="ECO:0007669"/>
    <property type="project" value="InterPro"/>
</dbReference>
<comment type="caution">
    <text evidence="18">The sequence shown here is derived from an EMBL/GenBank/DDBJ whole genome shotgun (WGS) entry which is preliminary data.</text>
</comment>
<dbReference type="GO" id="GO:0007018">
    <property type="term" value="P:microtubule-based movement"/>
    <property type="evidence" value="ECO:0007669"/>
    <property type="project" value="InterPro"/>
</dbReference>
<keyword evidence="4" id="KW-0493">Microtubule</keyword>
<dbReference type="InterPro" id="IPR027640">
    <property type="entry name" value="Kinesin-like_fam"/>
</dbReference>
<dbReference type="PROSITE" id="PS50067">
    <property type="entry name" value="KINESIN_MOTOR_2"/>
    <property type="match status" value="1"/>
</dbReference>
<dbReference type="Proteomes" id="UP001209878">
    <property type="component" value="Unassembled WGS sequence"/>
</dbReference>
<feature type="compositionally biased region" description="Polar residues" evidence="16">
    <location>
        <begin position="956"/>
        <end position="974"/>
    </location>
</feature>
<proteinExistence type="inferred from homology"/>
<dbReference type="InterPro" id="IPR036961">
    <property type="entry name" value="Kinesin_motor_dom_sf"/>
</dbReference>
<reference evidence="18" key="1">
    <citation type="journal article" date="2023" name="Mol. Biol. Evol.">
        <title>Third-Generation Sequencing Reveals the Adaptive Role of the Epigenome in Three Deep-Sea Polychaetes.</title>
        <authorList>
            <person name="Perez M."/>
            <person name="Aroh O."/>
            <person name="Sun Y."/>
            <person name="Lan Y."/>
            <person name="Juniper S.K."/>
            <person name="Young C.R."/>
            <person name="Angers B."/>
            <person name="Qian P.Y."/>
        </authorList>
    </citation>
    <scope>NUCLEOTIDE SEQUENCE</scope>
    <source>
        <strain evidence="18">R07B-5</strain>
    </source>
</reference>
<keyword evidence="8" id="KW-0969">Cilium</keyword>
<evidence type="ECO:0000313" key="18">
    <source>
        <dbReference type="EMBL" id="KAK2189275.1"/>
    </source>
</evidence>
<keyword evidence="6 14" id="KW-0067">ATP-binding</keyword>
<dbReference type="AlphaFoldDB" id="A0AAD9P6X1"/>
<dbReference type="GO" id="GO:0005874">
    <property type="term" value="C:microtubule"/>
    <property type="evidence" value="ECO:0007669"/>
    <property type="project" value="UniProtKB-KW"/>
</dbReference>
<keyword evidence="10" id="KW-0206">Cytoskeleton</keyword>
<dbReference type="PANTHER" id="PTHR47968">
    <property type="entry name" value="CENTROMERE PROTEIN E"/>
    <property type="match status" value="1"/>
</dbReference>
<evidence type="ECO:0000256" key="7">
    <source>
        <dbReference type="ARBA" id="ARBA00023054"/>
    </source>
</evidence>
<dbReference type="Pfam" id="PF00225">
    <property type="entry name" value="Kinesin"/>
    <property type="match status" value="1"/>
</dbReference>
<dbReference type="GO" id="GO:0005524">
    <property type="term" value="F:ATP binding"/>
    <property type="evidence" value="ECO:0007669"/>
    <property type="project" value="UniProtKB-UniRule"/>
</dbReference>
<gene>
    <name evidence="18" type="ORF">NP493_111g03000</name>
</gene>
<dbReference type="GO" id="GO:0005929">
    <property type="term" value="C:cilium"/>
    <property type="evidence" value="ECO:0007669"/>
    <property type="project" value="UniProtKB-SubCell"/>
</dbReference>
<keyword evidence="19" id="KW-1185">Reference proteome</keyword>
<evidence type="ECO:0000256" key="14">
    <source>
        <dbReference type="PROSITE-ProRule" id="PRU00283"/>
    </source>
</evidence>
<keyword evidence="7 15" id="KW-0175">Coiled coil</keyword>
<evidence type="ECO:0000256" key="2">
    <source>
        <dbReference type="ARBA" id="ARBA00004245"/>
    </source>
</evidence>
<dbReference type="InterPro" id="IPR027417">
    <property type="entry name" value="P-loop_NTPase"/>
</dbReference>
<dbReference type="EMBL" id="JAODUO010000110">
    <property type="protein sequence ID" value="KAK2189275.1"/>
    <property type="molecule type" value="Genomic_DNA"/>
</dbReference>
<keyword evidence="3" id="KW-0963">Cytoplasm</keyword>
<keyword evidence="9 14" id="KW-0505">Motor protein</keyword>
<dbReference type="PANTHER" id="PTHR47968:SF13">
    <property type="entry name" value="KINESIN-LIKE PROTEIN KIF19 ISOFORM X1"/>
    <property type="match status" value="1"/>
</dbReference>
<dbReference type="InterPro" id="IPR019821">
    <property type="entry name" value="Kinesin_motor_CS"/>
</dbReference>
<evidence type="ECO:0000259" key="17">
    <source>
        <dbReference type="PROSITE" id="PS50067"/>
    </source>
</evidence>
<protein>
    <recommendedName>
        <fullName evidence="13">Kinesin-like protein KIF19</fullName>
    </recommendedName>
</protein>
<dbReference type="InterPro" id="IPR001752">
    <property type="entry name" value="Kinesin_motor_dom"/>
</dbReference>
<comment type="subcellular location">
    <subcellularLocation>
        <location evidence="1">Cell projection</location>
        <location evidence="1">Cilium</location>
    </subcellularLocation>
    <subcellularLocation>
        <location evidence="2">Cytoplasm</location>
        <location evidence="2">Cytoskeleton</location>
    </subcellularLocation>
</comment>
<evidence type="ECO:0000256" key="1">
    <source>
        <dbReference type="ARBA" id="ARBA00004138"/>
    </source>
</evidence>
<evidence type="ECO:0000256" key="10">
    <source>
        <dbReference type="ARBA" id="ARBA00023212"/>
    </source>
</evidence>
<keyword evidence="11" id="KW-0966">Cell projection</keyword>
<feature type="region of interest" description="Disordered" evidence="16">
    <location>
        <begin position="488"/>
        <end position="516"/>
    </location>
</feature>
<comment type="function">
    <text evidence="12">Plus end-directed microtubule-dependent motor protein that regulates the length of motile cilia by mediating depolymerization of microtubules at ciliary tips.</text>
</comment>
<feature type="coiled-coil region" evidence="15">
    <location>
        <begin position="516"/>
        <end position="557"/>
    </location>
</feature>
<dbReference type="CDD" id="cd01370">
    <property type="entry name" value="KISc_KIP3_like"/>
    <property type="match status" value="1"/>
</dbReference>
<evidence type="ECO:0000313" key="19">
    <source>
        <dbReference type="Proteomes" id="UP001209878"/>
    </source>
</evidence>
<feature type="binding site" evidence="14">
    <location>
        <begin position="124"/>
        <end position="131"/>
    </location>
    <ligand>
        <name>ATP</name>
        <dbReference type="ChEBI" id="CHEBI:30616"/>
    </ligand>
</feature>
<feature type="compositionally biased region" description="Low complexity" evidence="16">
    <location>
        <begin position="1047"/>
        <end position="1057"/>
    </location>
</feature>
<accession>A0AAD9P6X1</accession>
<dbReference type="SMART" id="SM00129">
    <property type="entry name" value="KISc"/>
    <property type="match status" value="1"/>
</dbReference>
<evidence type="ECO:0000256" key="8">
    <source>
        <dbReference type="ARBA" id="ARBA00023069"/>
    </source>
</evidence>
<sequence length="1090" mass="123215">MLGLINTTHNTLCLLTWFDRFCLLTRFDTLLLQVALRVRPLSEEEIIQKATPIAHRVDDQMVVLLDPLEDRDDILRVNRSREKQFVFDLTFDGSASQQETYAKTCSFLIPSVINGYNATVFAYGATGTGKTHTMLGTDDDPGIMVRALNDLFLEMERTQDKLIYKVTMSYLEIYNEMIRDLLQPGSGYLELREDSKGVQVSGLSSVSASSTREVMDILFQGNKQRTQEPTAANKTSSRSHAVLQITVRQRSRVSNTVQEVKIGRLFLIDLAGSERAANTLNRGKRMVEGAHINRSLLALGNCINALSDKTGTRYINYRDSKLTRLLKDALGGNCKTVMIAHISPASFHFEESRNTLVYADRAKNIRTKVRQNVLDVSYHIAQYTNIITELRTEIKRLHSKLDQRVLASRNSSAIHAIQSEVLQVARREDETALSNLKEQLLAFFADQMELRRKLMEVNSTAMEISLETSRNNLFINRWERERALGLKKKESEEDISSEDEGREKGQEEMELEPEDVQRAREELQNLTLKKDRTEKLKANMLKELERAKEKALRIEAMLPKKFSNEDQQEVLSLLCRVHELEIENMQMQSDYVMRQLQLRKKDMVITTYHQHLNLCDEIISQQRALIDQSNIACSRDLVELYDLYQQGLTDSPHIESSTSLPDIYIHKTVSVTSLSRRLLDAEYLAESDRLSVIDEESPKVHLPNLFSKAAADVPKKAAVYHDENEDGLVFSQSPKSREIAASRAAEMPSSQLPLVPATSLNQKRRQQSIVTLSSHSNTTTPSPYHTDSVNHVMTSDENLHKKKMITSNTRHISQLAAQRRTKVQLDTQSTGLNETALNRTYASMHSTDNTHTDPDNALTESRLEEHDKRYGSPITMKQLLSEDIMSVSPTEMHSVHAADVMHNSKYAGQQSVYHSSDRKAVFLGPVTGSSVRTHVKRQSKSQTQTFGSTMRMPRTAQRTTTNYPGSTSNVNQGRGKNRTRLPAPTKGQGYSTRKRVQAAMLSTHHDEEQDDLAEFEQATMPATTIQQTAPERGKGLSLQKKFRGPFNSSSNSSNTSTPQTNGIKPGRKPPPSIQGYRRGNITVTGYSLRH</sequence>
<evidence type="ECO:0000256" key="3">
    <source>
        <dbReference type="ARBA" id="ARBA00022490"/>
    </source>
</evidence>
<comment type="similarity">
    <text evidence="14">Belongs to the TRAFAC class myosin-kinesin ATPase superfamily. Kinesin family.</text>
</comment>
<name>A0AAD9P6X1_RIDPI</name>
<dbReference type="Gene3D" id="3.40.850.10">
    <property type="entry name" value="Kinesin motor domain"/>
    <property type="match status" value="1"/>
</dbReference>
<evidence type="ECO:0000256" key="12">
    <source>
        <dbReference type="ARBA" id="ARBA00055376"/>
    </source>
</evidence>
<keyword evidence="5 14" id="KW-0547">Nucleotide-binding</keyword>
<feature type="region of interest" description="Disordered" evidence="16">
    <location>
        <begin position="1021"/>
        <end position="1090"/>
    </location>
</feature>
<organism evidence="18 19">
    <name type="scientific">Ridgeia piscesae</name>
    <name type="common">Tubeworm</name>
    <dbReference type="NCBI Taxonomy" id="27915"/>
    <lineage>
        <taxon>Eukaryota</taxon>
        <taxon>Metazoa</taxon>
        <taxon>Spiralia</taxon>
        <taxon>Lophotrochozoa</taxon>
        <taxon>Annelida</taxon>
        <taxon>Polychaeta</taxon>
        <taxon>Sedentaria</taxon>
        <taxon>Canalipalpata</taxon>
        <taxon>Sabellida</taxon>
        <taxon>Siboglinidae</taxon>
        <taxon>Ridgeia</taxon>
    </lineage>
</organism>
<feature type="region of interest" description="Disordered" evidence="16">
    <location>
        <begin position="931"/>
        <end position="992"/>
    </location>
</feature>
<evidence type="ECO:0000256" key="13">
    <source>
        <dbReference type="ARBA" id="ARBA00073205"/>
    </source>
</evidence>
<evidence type="ECO:0000256" key="15">
    <source>
        <dbReference type="SAM" id="Coils"/>
    </source>
</evidence>
<feature type="compositionally biased region" description="Polar residues" evidence="16">
    <location>
        <begin position="1081"/>
        <end position="1090"/>
    </location>
</feature>
<evidence type="ECO:0000256" key="16">
    <source>
        <dbReference type="SAM" id="MobiDB-lite"/>
    </source>
</evidence>